<sequence>MTSLWPKFGQQEVLHLFRLPAEWHRDFVSPFSLHLFWSALGRSMPEHPIEAMSGLVVHNISEFRDRTAALGQQWQIAATTPKPFRLEVAERFGLNENAGDWDPGETYKMDVAKFEEVIWQRVLARRRGPVADRVTSSKSPSPKPQSPSRQASLKEAEAFGKQQEDRPPPTQRTKKTQMIKEVQVGPPEDLLEENEAGPAMFQSIVGPDHEA</sequence>
<feature type="region of interest" description="Disordered" evidence="1">
    <location>
        <begin position="129"/>
        <end position="211"/>
    </location>
</feature>
<protein>
    <submittedName>
        <fullName evidence="2">Uncharacterized protein</fullName>
    </submittedName>
</protein>
<keyword evidence="3" id="KW-1185">Reference proteome</keyword>
<dbReference type="Proteomes" id="UP000186817">
    <property type="component" value="Unassembled WGS sequence"/>
</dbReference>
<dbReference type="EMBL" id="LSRX01000081">
    <property type="protein sequence ID" value="OLQ10315.1"/>
    <property type="molecule type" value="Genomic_DNA"/>
</dbReference>
<evidence type="ECO:0000256" key="1">
    <source>
        <dbReference type="SAM" id="MobiDB-lite"/>
    </source>
</evidence>
<reference evidence="2 3" key="1">
    <citation type="submission" date="2016-02" db="EMBL/GenBank/DDBJ databases">
        <title>Genome analysis of coral dinoflagellate symbionts highlights evolutionary adaptations to a symbiotic lifestyle.</title>
        <authorList>
            <person name="Aranda M."/>
            <person name="Li Y."/>
            <person name="Liew Y.J."/>
            <person name="Baumgarten S."/>
            <person name="Simakov O."/>
            <person name="Wilson M."/>
            <person name="Piel J."/>
            <person name="Ashoor H."/>
            <person name="Bougouffa S."/>
            <person name="Bajic V.B."/>
            <person name="Ryu T."/>
            <person name="Ravasi T."/>
            <person name="Bayer T."/>
            <person name="Micklem G."/>
            <person name="Kim H."/>
            <person name="Bhak J."/>
            <person name="Lajeunesse T.C."/>
            <person name="Voolstra C.R."/>
        </authorList>
    </citation>
    <scope>NUCLEOTIDE SEQUENCE [LARGE SCALE GENOMIC DNA]</scope>
    <source>
        <strain evidence="2 3">CCMP2467</strain>
    </source>
</reference>
<feature type="compositionally biased region" description="Basic and acidic residues" evidence="1">
    <location>
        <begin position="152"/>
        <end position="167"/>
    </location>
</feature>
<evidence type="ECO:0000313" key="2">
    <source>
        <dbReference type="EMBL" id="OLQ10315.1"/>
    </source>
</evidence>
<dbReference type="OrthoDB" id="418635at2759"/>
<accession>A0A1Q9ESB6</accession>
<comment type="caution">
    <text evidence="2">The sequence shown here is derived from an EMBL/GenBank/DDBJ whole genome shotgun (WGS) entry which is preliminary data.</text>
</comment>
<name>A0A1Q9ESB6_SYMMI</name>
<proteinExistence type="predicted"/>
<gene>
    <name evidence="2" type="ORF">AK812_SmicGene5997</name>
</gene>
<evidence type="ECO:0000313" key="3">
    <source>
        <dbReference type="Proteomes" id="UP000186817"/>
    </source>
</evidence>
<dbReference type="AlphaFoldDB" id="A0A1Q9ESB6"/>
<organism evidence="2 3">
    <name type="scientific">Symbiodinium microadriaticum</name>
    <name type="common">Dinoflagellate</name>
    <name type="synonym">Zooxanthella microadriatica</name>
    <dbReference type="NCBI Taxonomy" id="2951"/>
    <lineage>
        <taxon>Eukaryota</taxon>
        <taxon>Sar</taxon>
        <taxon>Alveolata</taxon>
        <taxon>Dinophyceae</taxon>
        <taxon>Suessiales</taxon>
        <taxon>Symbiodiniaceae</taxon>
        <taxon>Symbiodinium</taxon>
    </lineage>
</organism>